<dbReference type="Proteomes" id="UP000648075">
    <property type="component" value="Unassembled WGS sequence"/>
</dbReference>
<dbReference type="AlphaFoldDB" id="A0A918UCV3"/>
<feature type="region of interest" description="Disordered" evidence="1">
    <location>
        <begin position="627"/>
        <end position="671"/>
    </location>
</feature>
<organism evidence="2 3">
    <name type="scientific">Novosphingobium colocasiae</name>
    <dbReference type="NCBI Taxonomy" id="1256513"/>
    <lineage>
        <taxon>Bacteria</taxon>
        <taxon>Pseudomonadati</taxon>
        <taxon>Pseudomonadota</taxon>
        <taxon>Alphaproteobacteria</taxon>
        <taxon>Sphingomonadales</taxon>
        <taxon>Sphingomonadaceae</taxon>
        <taxon>Novosphingobium</taxon>
    </lineage>
</organism>
<reference evidence="2" key="2">
    <citation type="submission" date="2020-09" db="EMBL/GenBank/DDBJ databases">
        <authorList>
            <person name="Sun Q."/>
            <person name="Kim S."/>
        </authorList>
    </citation>
    <scope>NUCLEOTIDE SEQUENCE</scope>
    <source>
        <strain evidence="2">KCTC 32255</strain>
    </source>
</reference>
<sequence length="689" mass="72184">MGHKTQSQFTGGQTKAQSGSQPISQHPLFPAIVALWFGAAFGLASLAIRPSLIEHAVVAGGIDKIIPMAAPPLGTTTRILISLAMTALGGVIGSLAARRLARPADAPQARRRGPAAEPIEDRAEPEAPVAPRTFGASRRRALALHEDNTNHPVSDHAPLPGQQARILNLAEFDLDGFEDAAAQASDVVVDAPAPAPEPEAFEAPAFTPPTFTPPAFVPPAPVVTEPTPAFVGRDRDDDASADQFTPRETAPALKVLENRLFQTYAREIKARADDGARARSAPLFGAPVPVVTPGFDLLPRIGLGEWGEETEETAPVADHAAEPQPLFAPPAAIKDSPVAFADEAPAVDPAPHFDQAPQFDHAPAYEPDTAWAAAPDPIEPNAPEADVFAAPACEAAEQSGPSAADRIAHAELDALSHVELLERLALAMEQQRRLAAAAREAVVEPAPVEAAAPEFAPPAVAPFEGAPFAAAPFEAAPFEAAAPQFDSPQFNGPEMVADPLPNEAPAFDAAPEPAFDEPAPFVRPQLPQAMRPLAFDEPEDDEALPGYHPPRHILRAPDAFAVEPVTANEPDQPDAADDISGQDEDVLEAGYSSLLDLSRPAADKPRFVRIEEPESVAIEPVVIFPGEGAMSPPPFASPSPAYSDAPSPITDAQRSFDRPGSGTGPATPADTEKALRAALATLQRMSGAA</sequence>
<dbReference type="RefSeq" id="WP_229813591.1">
    <property type="nucleotide sequence ID" value="NZ_BMZA01000001.1"/>
</dbReference>
<reference evidence="2" key="1">
    <citation type="journal article" date="2014" name="Int. J. Syst. Evol. Microbiol.">
        <title>Complete genome sequence of Corynebacterium casei LMG S-19264T (=DSM 44701T), isolated from a smear-ripened cheese.</title>
        <authorList>
            <consortium name="US DOE Joint Genome Institute (JGI-PGF)"/>
            <person name="Walter F."/>
            <person name="Albersmeier A."/>
            <person name="Kalinowski J."/>
            <person name="Ruckert C."/>
        </authorList>
    </citation>
    <scope>NUCLEOTIDE SEQUENCE</scope>
    <source>
        <strain evidence="2">KCTC 32255</strain>
    </source>
</reference>
<comment type="caution">
    <text evidence="2">The sequence shown here is derived from an EMBL/GenBank/DDBJ whole genome shotgun (WGS) entry which is preliminary data.</text>
</comment>
<feature type="region of interest" description="Disordered" evidence="1">
    <location>
        <begin position="102"/>
        <end position="133"/>
    </location>
</feature>
<proteinExistence type="predicted"/>
<feature type="compositionally biased region" description="Low complexity" evidence="1">
    <location>
        <begin position="638"/>
        <end position="648"/>
    </location>
</feature>
<evidence type="ECO:0000256" key="1">
    <source>
        <dbReference type="SAM" id="MobiDB-lite"/>
    </source>
</evidence>
<dbReference type="EMBL" id="BMZA01000001">
    <property type="protein sequence ID" value="GGY89604.1"/>
    <property type="molecule type" value="Genomic_DNA"/>
</dbReference>
<accession>A0A918UCV3</accession>
<name>A0A918UCV3_9SPHN</name>
<feature type="region of interest" description="Disordered" evidence="1">
    <location>
        <begin position="1"/>
        <end position="22"/>
    </location>
</feature>
<evidence type="ECO:0000313" key="3">
    <source>
        <dbReference type="Proteomes" id="UP000648075"/>
    </source>
</evidence>
<protein>
    <submittedName>
        <fullName evidence="2">Uncharacterized protein</fullName>
    </submittedName>
</protein>
<gene>
    <name evidence="2" type="ORF">GCM10011614_00080</name>
</gene>
<keyword evidence="3" id="KW-1185">Reference proteome</keyword>
<evidence type="ECO:0000313" key="2">
    <source>
        <dbReference type="EMBL" id="GGY89604.1"/>
    </source>
</evidence>